<comment type="caution">
    <text evidence="1">The sequence shown here is derived from an EMBL/GenBank/DDBJ whole genome shotgun (WGS) entry which is preliminary data.</text>
</comment>
<protein>
    <submittedName>
        <fullName evidence="1">Uncharacterized protein</fullName>
    </submittedName>
</protein>
<keyword evidence="2" id="KW-1185">Reference proteome</keyword>
<sequence length="61" mass="6956">MTNSLVRISGVEGEWVKQALTALIRPCAHQQRRRAGFQLNFLGDLLHSKIIEVVDVVRKTR</sequence>
<dbReference type="Proteomes" id="UP000315295">
    <property type="component" value="Unassembled WGS sequence"/>
</dbReference>
<dbReference type="EMBL" id="VIEB01001435">
    <property type="protein sequence ID" value="TQD72184.1"/>
    <property type="molecule type" value="Genomic_DNA"/>
</dbReference>
<evidence type="ECO:0000313" key="2">
    <source>
        <dbReference type="Proteomes" id="UP000315295"/>
    </source>
</evidence>
<name>A0A540KD72_MALBA</name>
<proteinExistence type="predicted"/>
<organism evidence="1 2">
    <name type="scientific">Malus baccata</name>
    <name type="common">Siberian crab apple</name>
    <name type="synonym">Pyrus baccata</name>
    <dbReference type="NCBI Taxonomy" id="106549"/>
    <lineage>
        <taxon>Eukaryota</taxon>
        <taxon>Viridiplantae</taxon>
        <taxon>Streptophyta</taxon>
        <taxon>Embryophyta</taxon>
        <taxon>Tracheophyta</taxon>
        <taxon>Spermatophyta</taxon>
        <taxon>Magnoliopsida</taxon>
        <taxon>eudicotyledons</taxon>
        <taxon>Gunneridae</taxon>
        <taxon>Pentapetalae</taxon>
        <taxon>rosids</taxon>
        <taxon>fabids</taxon>
        <taxon>Rosales</taxon>
        <taxon>Rosaceae</taxon>
        <taxon>Amygdaloideae</taxon>
        <taxon>Maleae</taxon>
        <taxon>Malus</taxon>
    </lineage>
</organism>
<dbReference type="AlphaFoldDB" id="A0A540KD72"/>
<reference evidence="1 2" key="1">
    <citation type="journal article" date="2019" name="G3 (Bethesda)">
        <title>Sequencing of a Wild Apple (Malus baccata) Genome Unravels the Differences Between Cultivated and Wild Apple Species Regarding Disease Resistance and Cold Tolerance.</title>
        <authorList>
            <person name="Chen X."/>
        </authorList>
    </citation>
    <scope>NUCLEOTIDE SEQUENCE [LARGE SCALE GENOMIC DNA]</scope>
    <source>
        <strain evidence="2">cv. Shandingzi</strain>
        <tissue evidence="1">Leaves</tissue>
    </source>
</reference>
<gene>
    <name evidence="1" type="ORF">C1H46_042272</name>
</gene>
<evidence type="ECO:0000313" key="1">
    <source>
        <dbReference type="EMBL" id="TQD72184.1"/>
    </source>
</evidence>
<accession>A0A540KD72</accession>